<evidence type="ECO:0000313" key="2">
    <source>
        <dbReference type="EMBL" id="MFD1739568.1"/>
    </source>
</evidence>
<evidence type="ECO:0000256" key="1">
    <source>
        <dbReference type="SAM" id="Phobius"/>
    </source>
</evidence>
<feature type="transmembrane region" description="Helical" evidence="1">
    <location>
        <begin position="73"/>
        <end position="95"/>
    </location>
</feature>
<evidence type="ECO:0008006" key="4">
    <source>
        <dbReference type="Google" id="ProtNLM"/>
    </source>
</evidence>
<gene>
    <name evidence="2" type="ORF">ACFSCX_24095</name>
</gene>
<proteinExistence type="predicted"/>
<keyword evidence="3" id="KW-1185">Reference proteome</keyword>
<protein>
    <recommendedName>
        <fullName evidence="4">ABC transporter permease</fullName>
    </recommendedName>
</protein>
<evidence type="ECO:0000313" key="3">
    <source>
        <dbReference type="Proteomes" id="UP001597214"/>
    </source>
</evidence>
<organism evidence="2 3">
    <name type="scientific">Bacillus salitolerans</name>
    <dbReference type="NCBI Taxonomy" id="1437434"/>
    <lineage>
        <taxon>Bacteria</taxon>
        <taxon>Bacillati</taxon>
        <taxon>Bacillota</taxon>
        <taxon>Bacilli</taxon>
        <taxon>Bacillales</taxon>
        <taxon>Bacillaceae</taxon>
        <taxon>Bacillus</taxon>
    </lineage>
</organism>
<dbReference type="RefSeq" id="WP_377930807.1">
    <property type="nucleotide sequence ID" value="NZ_JBHUEM010000055.1"/>
</dbReference>
<keyword evidence="1" id="KW-0472">Membrane</keyword>
<accession>A0ABW4LYE5</accession>
<dbReference type="Proteomes" id="UP001597214">
    <property type="component" value="Unassembled WGS sequence"/>
</dbReference>
<keyword evidence="1" id="KW-0812">Transmembrane</keyword>
<feature type="transmembrane region" description="Helical" evidence="1">
    <location>
        <begin position="115"/>
        <end position="141"/>
    </location>
</feature>
<name>A0ABW4LYE5_9BACI</name>
<comment type="caution">
    <text evidence="2">The sequence shown here is derived from an EMBL/GenBank/DDBJ whole genome shotgun (WGS) entry which is preliminary data.</text>
</comment>
<sequence length="155" mass="17530">MRDYVLRLIRIFPVYISLYGVSFLVGVFSYQLFLGEPIDHNIYLSGGLIGLLVSLLPALLLGKKSRDISNNFILALLGYLLLSQILCTLLPVLIVRMLNTSLSGTYQMLSEIFPYYIYGSRYLLLNLVLSCLFFLLGIALLDNKQVFGKILKKIL</sequence>
<dbReference type="EMBL" id="JBHUEM010000055">
    <property type="protein sequence ID" value="MFD1739568.1"/>
    <property type="molecule type" value="Genomic_DNA"/>
</dbReference>
<reference evidence="3" key="1">
    <citation type="journal article" date="2019" name="Int. J. Syst. Evol. Microbiol.">
        <title>The Global Catalogue of Microorganisms (GCM) 10K type strain sequencing project: providing services to taxonomists for standard genome sequencing and annotation.</title>
        <authorList>
            <consortium name="The Broad Institute Genomics Platform"/>
            <consortium name="The Broad Institute Genome Sequencing Center for Infectious Disease"/>
            <person name="Wu L."/>
            <person name="Ma J."/>
        </authorList>
    </citation>
    <scope>NUCLEOTIDE SEQUENCE [LARGE SCALE GENOMIC DNA]</scope>
    <source>
        <strain evidence="3">CCUG 49339</strain>
    </source>
</reference>
<feature type="transmembrane region" description="Helical" evidence="1">
    <location>
        <begin position="42"/>
        <end position="61"/>
    </location>
</feature>
<keyword evidence="1" id="KW-1133">Transmembrane helix</keyword>
<feature type="transmembrane region" description="Helical" evidence="1">
    <location>
        <begin position="12"/>
        <end position="30"/>
    </location>
</feature>